<dbReference type="OrthoDB" id="4330255at2"/>
<gene>
    <name evidence="2" type="ORF">SAMN02787118_12983</name>
</gene>
<name>A0A1I2UW43_9ACTN</name>
<dbReference type="EMBL" id="FONR01000029">
    <property type="protein sequence ID" value="SFG81163.1"/>
    <property type="molecule type" value="Genomic_DNA"/>
</dbReference>
<dbReference type="InterPro" id="IPR050900">
    <property type="entry name" value="Transposase_IS3/IS150/IS904"/>
</dbReference>
<sequence>MDDARTGGARGVRRHLRGPRITADLRESSGEAVNRKRVARIMRVCGIEGVRLRRRYRTIVPEPAAAKATPDLIGRDFTAQAPNTEYVGDITFLPIEGGKFC</sequence>
<protein>
    <submittedName>
        <fullName evidence="2">HTH-like domain-containing protein</fullName>
    </submittedName>
</protein>
<dbReference type="Pfam" id="PF13276">
    <property type="entry name" value="HTH_21"/>
    <property type="match status" value="1"/>
</dbReference>
<proteinExistence type="predicted"/>
<feature type="domain" description="HTH-like" evidence="1">
    <location>
        <begin position="19"/>
        <end position="55"/>
    </location>
</feature>
<evidence type="ECO:0000259" key="1">
    <source>
        <dbReference type="Pfam" id="PF13276"/>
    </source>
</evidence>
<dbReference type="PANTHER" id="PTHR46889:SF4">
    <property type="entry name" value="TRANSPOSASE INSO FOR INSERTION SEQUENCE ELEMENT IS911B-RELATED"/>
    <property type="match status" value="1"/>
</dbReference>
<dbReference type="PANTHER" id="PTHR46889">
    <property type="entry name" value="TRANSPOSASE INSF FOR INSERTION SEQUENCE IS3B-RELATED"/>
    <property type="match status" value="1"/>
</dbReference>
<reference evidence="2 3" key="1">
    <citation type="submission" date="2016-10" db="EMBL/GenBank/DDBJ databases">
        <authorList>
            <person name="de Groot N.N."/>
        </authorList>
    </citation>
    <scope>NUCLEOTIDE SEQUENCE [LARGE SCALE GENOMIC DNA]</scope>
    <source>
        <strain evidence="2 3">OK461</strain>
    </source>
</reference>
<accession>A0A1I2UW43</accession>
<dbReference type="Proteomes" id="UP000181942">
    <property type="component" value="Unassembled WGS sequence"/>
</dbReference>
<dbReference type="AlphaFoldDB" id="A0A1I2UW43"/>
<dbReference type="InterPro" id="IPR025948">
    <property type="entry name" value="HTH-like_dom"/>
</dbReference>
<evidence type="ECO:0000313" key="2">
    <source>
        <dbReference type="EMBL" id="SFG81163.1"/>
    </source>
</evidence>
<evidence type="ECO:0000313" key="3">
    <source>
        <dbReference type="Proteomes" id="UP000181942"/>
    </source>
</evidence>
<organism evidence="2 3">
    <name type="scientific">Streptomyces mirabilis</name>
    <dbReference type="NCBI Taxonomy" id="68239"/>
    <lineage>
        <taxon>Bacteria</taxon>
        <taxon>Bacillati</taxon>
        <taxon>Actinomycetota</taxon>
        <taxon>Actinomycetes</taxon>
        <taxon>Kitasatosporales</taxon>
        <taxon>Streptomycetaceae</taxon>
        <taxon>Streptomyces</taxon>
    </lineage>
</organism>